<dbReference type="SUPFAM" id="SSF47203">
    <property type="entry name" value="Acyl-CoA dehydrogenase C-terminal domain-like"/>
    <property type="match status" value="1"/>
</dbReference>
<dbReference type="Gene3D" id="2.40.110.10">
    <property type="entry name" value="Butyryl-CoA Dehydrogenase, subunit A, domain 2"/>
    <property type="match status" value="1"/>
</dbReference>
<name>A0A6B8VYU6_9CORY</name>
<dbReference type="Pfam" id="PF00441">
    <property type="entry name" value="Acyl-CoA_dh_1"/>
    <property type="match status" value="1"/>
</dbReference>
<proteinExistence type="inferred from homology"/>
<dbReference type="InterPro" id="IPR009075">
    <property type="entry name" value="AcylCo_DH/oxidase_C"/>
</dbReference>
<evidence type="ECO:0000313" key="10">
    <source>
        <dbReference type="Proteomes" id="UP000425178"/>
    </source>
</evidence>
<organism evidence="9 10">
    <name type="scientific">Corynebacterium comes</name>
    <dbReference type="NCBI Taxonomy" id="2675218"/>
    <lineage>
        <taxon>Bacteria</taxon>
        <taxon>Bacillati</taxon>
        <taxon>Actinomycetota</taxon>
        <taxon>Actinomycetes</taxon>
        <taxon>Mycobacteriales</taxon>
        <taxon>Corynebacteriaceae</taxon>
        <taxon>Corynebacterium</taxon>
    </lineage>
</organism>
<dbReference type="EC" id="1.3.99.-" evidence="9"/>
<evidence type="ECO:0000256" key="3">
    <source>
        <dbReference type="ARBA" id="ARBA00022630"/>
    </source>
</evidence>
<dbReference type="InterPro" id="IPR036250">
    <property type="entry name" value="AcylCo_DH-like_C"/>
</dbReference>
<evidence type="ECO:0000256" key="4">
    <source>
        <dbReference type="ARBA" id="ARBA00022827"/>
    </source>
</evidence>
<dbReference type="InterPro" id="IPR006089">
    <property type="entry name" value="Acyl-CoA_DH_CS"/>
</dbReference>
<dbReference type="Pfam" id="PF02770">
    <property type="entry name" value="Acyl-CoA_dh_M"/>
    <property type="match status" value="1"/>
</dbReference>
<dbReference type="InterPro" id="IPR046373">
    <property type="entry name" value="Acyl-CoA_Oxase/DH_mid-dom_sf"/>
</dbReference>
<evidence type="ECO:0000256" key="5">
    <source>
        <dbReference type="RuleBase" id="RU362125"/>
    </source>
</evidence>
<dbReference type="PANTHER" id="PTHR43188:SF1">
    <property type="entry name" value="ACYL-COA DEHYDROGENASE"/>
    <property type="match status" value="1"/>
</dbReference>
<dbReference type="GO" id="GO:0006635">
    <property type="term" value="P:fatty acid beta-oxidation"/>
    <property type="evidence" value="ECO:0007669"/>
    <property type="project" value="InterPro"/>
</dbReference>
<dbReference type="PROSITE" id="PS00073">
    <property type="entry name" value="ACYL_COA_DH_2"/>
    <property type="match status" value="1"/>
</dbReference>
<keyword evidence="5 9" id="KW-0560">Oxidoreductase</keyword>
<evidence type="ECO:0000256" key="1">
    <source>
        <dbReference type="ARBA" id="ARBA00001974"/>
    </source>
</evidence>
<dbReference type="Gene3D" id="1.20.140.10">
    <property type="entry name" value="Butyryl-CoA Dehydrogenase, subunit A, domain 3"/>
    <property type="match status" value="1"/>
</dbReference>
<dbReference type="InterPro" id="IPR013786">
    <property type="entry name" value="AcylCoA_DH/ox_N"/>
</dbReference>
<feature type="domain" description="Acyl-CoA dehydrogenase/oxidase N-terminal" evidence="8">
    <location>
        <begin position="43"/>
        <end position="152"/>
    </location>
</feature>
<sequence>MPTDTAVSTDWVRDTADYLDELRDGLTTPRGTDFYLLEQDLPEDVQEVRDRVRRFVDEQVLPVINDYWERAEFPYELLEGLAATGVVGAPISGYGCPGLSRLAQGVAIQELSRGDGSVNTFLGVQANLAMGTINMLGSEEQKQRWLPAMAKLEKIGCFALTEPRHGSDSVGLDTTARREGEEWVINGAKRWIGNGSMSHNVIVFARDEADGAVKAFVMEREDPRDPDNRPEGFTYEVITRKAGKRAILQANMFFTDVRVPEANRLPGCGSFKDVSRVLATTRGGASWEALGHAIACFEAASTYATTREQFGRPIGATQLVQNALASMAADVTAIQLMCHRMAELQQSGQWTGTMASIAKMHSADRAREVARRARDLLGGNGLLLDFHVVRHMTDMEVVHTYEGTEFIQSLLIGRKITSLNAMTGA</sequence>
<dbReference type="GO" id="GO:0050660">
    <property type="term" value="F:flavin adenine dinucleotide binding"/>
    <property type="evidence" value="ECO:0007669"/>
    <property type="project" value="InterPro"/>
</dbReference>
<protein>
    <submittedName>
        <fullName evidence="9">Acyl-CoA dehydrogenase</fullName>
        <ecNumber evidence="9">1.3.99.-</ecNumber>
    </submittedName>
</protein>
<dbReference type="GO" id="GO:0003995">
    <property type="term" value="F:acyl-CoA dehydrogenase activity"/>
    <property type="evidence" value="ECO:0007669"/>
    <property type="project" value="InterPro"/>
</dbReference>
<dbReference type="KEGG" id="ccoe:CETAM_10630"/>
<dbReference type="AlphaFoldDB" id="A0A6B8VYU6"/>
<keyword evidence="4 5" id="KW-0274">FAD</keyword>
<gene>
    <name evidence="9" type="primary">mmgC</name>
    <name evidence="9" type="ORF">CETAM_10630</name>
</gene>
<accession>A0A6B8VYU6</accession>
<dbReference type="Gene3D" id="1.10.540.10">
    <property type="entry name" value="Acyl-CoA dehydrogenase/oxidase, N-terminal domain"/>
    <property type="match status" value="1"/>
</dbReference>
<keyword evidence="3 5" id="KW-0285">Flavoprotein</keyword>
<evidence type="ECO:0000313" key="9">
    <source>
        <dbReference type="EMBL" id="QGU05371.1"/>
    </source>
</evidence>
<dbReference type="EMBL" id="CP046453">
    <property type="protein sequence ID" value="QGU05371.1"/>
    <property type="molecule type" value="Genomic_DNA"/>
</dbReference>
<reference evidence="9 10" key="1">
    <citation type="journal article" date="2021" name="Int. J. Syst. Evol. Microbiol.">
        <title>Classification of three corynebacterial strains isolated from a small paddock in North Rhine-Westphalia: proposal of &lt;i&gt;Corynebacterium kalinowskii&lt;/i&gt; sp. nov., &lt;i&gt;Corynebacterium comes&lt;/i&gt; sp. nov. and &lt;i&gt;Corynebacterium occultum&lt;/i&gt; sp. nov.</title>
        <authorList>
            <person name="Schaffert L."/>
            <person name="Ruwe M."/>
            <person name="Milse J."/>
            <person name="Hanuschka K."/>
            <person name="Ortseifen V."/>
            <person name="Droste J."/>
            <person name="Brandt D."/>
            <person name="Schl L."/>
            <person name="Kutter Y."/>
            <person name="Vinke S."/>
            <person name="Vieh P."/>
            <person name="Jacob L."/>
            <person name="L N.C."/>
            <person name="Schulte-Berndt E."/>
            <person name="Hain C."/>
            <person name="Linder M."/>
            <person name="Schmidt P."/>
            <person name="Wollenschl L."/>
            <person name="Luttermann T."/>
            <person name="Thieme E."/>
            <person name="Hassa J."/>
            <person name="Haak M."/>
            <person name="Wittchen M."/>
            <person name="Mentz A."/>
            <person name="Persicke M."/>
            <person name="Busche T."/>
            <person name="R C."/>
        </authorList>
    </citation>
    <scope>NUCLEOTIDE SEQUENCE [LARGE SCALE GENOMIC DNA]</scope>
    <source>
        <strain evidence="9 10">2019</strain>
    </source>
</reference>
<evidence type="ECO:0000259" key="6">
    <source>
        <dbReference type="Pfam" id="PF00441"/>
    </source>
</evidence>
<evidence type="ECO:0000256" key="2">
    <source>
        <dbReference type="ARBA" id="ARBA00009347"/>
    </source>
</evidence>
<feature type="domain" description="Acyl-CoA dehydrogenase/oxidase C-terminal" evidence="6">
    <location>
        <begin position="274"/>
        <end position="416"/>
    </location>
</feature>
<dbReference type="RefSeq" id="WP_197085728.1">
    <property type="nucleotide sequence ID" value="NZ_CP046453.1"/>
</dbReference>
<evidence type="ECO:0000259" key="8">
    <source>
        <dbReference type="Pfam" id="PF02771"/>
    </source>
</evidence>
<keyword evidence="10" id="KW-1185">Reference proteome</keyword>
<dbReference type="FunFam" id="1.10.540.10:FF:000026">
    <property type="entry name" value="Acyl-CoA dehydrogenase medium chain"/>
    <property type="match status" value="1"/>
</dbReference>
<dbReference type="Proteomes" id="UP000425178">
    <property type="component" value="Chromosome"/>
</dbReference>
<comment type="similarity">
    <text evidence="2 5">Belongs to the acyl-CoA dehydrogenase family.</text>
</comment>
<dbReference type="SUPFAM" id="SSF56645">
    <property type="entry name" value="Acyl-CoA dehydrogenase NM domain-like"/>
    <property type="match status" value="1"/>
</dbReference>
<dbReference type="PANTHER" id="PTHR43188">
    <property type="entry name" value="ACYL-COENZYME A OXIDASE"/>
    <property type="match status" value="1"/>
</dbReference>
<dbReference type="InterPro" id="IPR006091">
    <property type="entry name" value="Acyl-CoA_Oxase/DH_mid-dom"/>
</dbReference>
<comment type="cofactor">
    <cofactor evidence="1 5">
        <name>FAD</name>
        <dbReference type="ChEBI" id="CHEBI:57692"/>
    </cofactor>
</comment>
<dbReference type="InterPro" id="IPR045008">
    <property type="entry name" value="ACX4-like"/>
</dbReference>
<dbReference type="InterPro" id="IPR037069">
    <property type="entry name" value="AcylCoA_DH/ox_N_sf"/>
</dbReference>
<evidence type="ECO:0000259" key="7">
    <source>
        <dbReference type="Pfam" id="PF02770"/>
    </source>
</evidence>
<dbReference type="Pfam" id="PF02771">
    <property type="entry name" value="Acyl-CoA_dh_N"/>
    <property type="match status" value="1"/>
</dbReference>
<dbReference type="InterPro" id="IPR009100">
    <property type="entry name" value="AcylCoA_DH/oxidase_NM_dom_sf"/>
</dbReference>
<feature type="domain" description="Acyl-CoA oxidase/dehydrogenase middle" evidence="7">
    <location>
        <begin position="157"/>
        <end position="257"/>
    </location>
</feature>